<gene>
    <name evidence="2" type="ORF">HHL22_20260</name>
</gene>
<keyword evidence="1" id="KW-0472">Membrane</keyword>
<name>A0A7Y0FP09_9BACT</name>
<dbReference type="EMBL" id="JABBGH010000003">
    <property type="protein sequence ID" value="NML67542.1"/>
    <property type="molecule type" value="Genomic_DNA"/>
</dbReference>
<dbReference type="RefSeq" id="WP_169533200.1">
    <property type="nucleotide sequence ID" value="NZ_JABBGH010000003.1"/>
</dbReference>
<comment type="caution">
    <text evidence="2">The sequence shown here is derived from an EMBL/GenBank/DDBJ whole genome shotgun (WGS) entry which is preliminary data.</text>
</comment>
<evidence type="ECO:0000313" key="3">
    <source>
        <dbReference type="Proteomes" id="UP000559626"/>
    </source>
</evidence>
<proteinExistence type="predicted"/>
<protein>
    <submittedName>
        <fullName evidence="2">Uncharacterized protein</fullName>
    </submittedName>
</protein>
<evidence type="ECO:0000313" key="2">
    <source>
        <dbReference type="EMBL" id="NML67542.1"/>
    </source>
</evidence>
<organism evidence="2 3">
    <name type="scientific">Hymenobacter polaris</name>
    <dbReference type="NCBI Taxonomy" id="2682546"/>
    <lineage>
        <taxon>Bacteria</taxon>
        <taxon>Pseudomonadati</taxon>
        <taxon>Bacteroidota</taxon>
        <taxon>Cytophagia</taxon>
        <taxon>Cytophagales</taxon>
        <taxon>Hymenobacteraceae</taxon>
        <taxon>Hymenobacter</taxon>
    </lineage>
</organism>
<dbReference type="Proteomes" id="UP000559626">
    <property type="component" value="Unassembled WGS sequence"/>
</dbReference>
<evidence type="ECO:0000256" key="1">
    <source>
        <dbReference type="SAM" id="Phobius"/>
    </source>
</evidence>
<keyword evidence="1" id="KW-1133">Transmembrane helix</keyword>
<keyword evidence="3" id="KW-1185">Reference proteome</keyword>
<feature type="transmembrane region" description="Helical" evidence="1">
    <location>
        <begin position="12"/>
        <end position="35"/>
    </location>
</feature>
<dbReference type="PROSITE" id="PS51257">
    <property type="entry name" value="PROKAR_LIPOPROTEIN"/>
    <property type="match status" value="1"/>
</dbReference>
<keyword evidence="1" id="KW-0812">Transmembrane</keyword>
<reference evidence="2 3" key="1">
    <citation type="submission" date="2020-04" db="EMBL/GenBank/DDBJ databases">
        <title>Hymenobacter polaris sp. nov., isolated from Arctic soil.</title>
        <authorList>
            <person name="Dahal R.H."/>
        </authorList>
    </citation>
    <scope>NUCLEOTIDE SEQUENCE [LARGE SCALE GENOMIC DNA]</scope>
    <source>
        <strain evidence="2 3">RP-2-7</strain>
    </source>
</reference>
<sequence length="115" mass="13041">MKRLTTFSTAQWLLLGLAALLVFGSCGGGVSGFLYSLGASRRQRLWHIMSQERRAHEAARRQLRGRARLAVYDSLEARAQRQLDSLAPGAFAQRKLAHRWPKIERQLRRQQAAGQ</sequence>
<accession>A0A7Y0FP09</accession>
<dbReference type="AlphaFoldDB" id="A0A7Y0FP09"/>